<comment type="caution">
    <text evidence="2">The sequence shown here is derived from an EMBL/GenBank/DDBJ whole genome shotgun (WGS) entry which is preliminary data.</text>
</comment>
<dbReference type="EMBL" id="JAFLCK010000007">
    <property type="protein sequence ID" value="MBN8660094.1"/>
    <property type="molecule type" value="Genomic_DNA"/>
</dbReference>
<protein>
    <submittedName>
        <fullName evidence="2">Uncharacterized protein</fullName>
    </submittedName>
</protein>
<reference evidence="2" key="1">
    <citation type="submission" date="2021-02" db="EMBL/GenBank/DDBJ databases">
        <title>Genome-Resolved Metagenomics of a Microbial Community Performing Photosynthetic Biological Nutrient Removal.</title>
        <authorList>
            <person name="Mcdaniel E.A."/>
        </authorList>
    </citation>
    <scope>NUCLEOTIDE SEQUENCE</scope>
    <source>
        <strain evidence="2">UWPOB_OBS1</strain>
    </source>
</reference>
<evidence type="ECO:0000313" key="2">
    <source>
        <dbReference type="EMBL" id="MBN8660094.1"/>
    </source>
</evidence>
<evidence type="ECO:0000313" key="3">
    <source>
        <dbReference type="Proteomes" id="UP000664277"/>
    </source>
</evidence>
<dbReference type="Proteomes" id="UP000664277">
    <property type="component" value="Unassembled WGS sequence"/>
</dbReference>
<feature type="region of interest" description="Disordered" evidence="1">
    <location>
        <begin position="116"/>
        <end position="174"/>
    </location>
</feature>
<accession>A0A8J7P7G0</accession>
<gene>
    <name evidence="2" type="ORF">J0M35_06995</name>
</gene>
<proteinExistence type="predicted"/>
<sequence length="817" mass="91186">MIFGIRHHGPGSAASLEKALREFEPDIVLIEGPPEANPLIKYVAPGSELIPPVALLAYAGDDARQACYYPFAEFSPEWRAMLYANEKGLPCRFIDLAQSNWLALSKQLKEEKIAALSETEPNSDPNPENRENLEAPEVSDILPDAESETANEDESLTKLDDSKDSTPPIHRDPIGTLARAAGYEDSEVFWEQLIEQRRQKEGNACGIFSALLEAMKALRAQELESKENGDLNQKKLDYEDEEDNLIEPLREVAMRQNIRQAKKEGFEKIAIVCGAWHAPALTDEIIEAKGQAKIDAAALKGLPKQKLETTWIPWTNGRLSFASGYGAGITAPGWYEHIFSTEGDPTLPWLVKAASFLRAEDLDASSAQVIDAVRLTEALTSLRELPHPGLSEINEAILACLLGGNPLPLSLIQNKLLIGEKLGQVPPDIPGTPLTNDTLRQSQKLRLKQEALSKTLELDLRKPLDLERSYFLNRLNVLNVAWGERQKNRIKTSTFHENWKLEWRPEMSLALIEASIWGKTLIEASSSKLMDAATKCTSFKILVMLLGQALEANLEESIKGSMRLASERSNASLDVSELMSALPVLVSISRYGNVREIDAELVKSLVGHLAEKVIINLEAALVSLDDDAARSMMRLISDCEEALRIYEEDRYIGELYTLLGRLARKPSIHPLISGKTTKLLFDARRLNEEEARTIMQFSLSKASSHAYSGMWLEGFLTDNAQVLIHDHTFFQVVDSWLQSLEIDQFQELLPLLRKVMGPYSIAEKRNIQERALSQTNWQAKEEEAASDNDLLLFPVLDKVLRLLGANLADRQTDEVQA</sequence>
<name>A0A8J7P7G0_9BACT</name>
<organism evidence="2 3">
    <name type="scientific">Candidatus Obscuribacter phosphatis</name>
    <dbReference type="NCBI Taxonomy" id="1906157"/>
    <lineage>
        <taxon>Bacteria</taxon>
        <taxon>Bacillati</taxon>
        <taxon>Candidatus Melainabacteria</taxon>
        <taxon>Candidatus Obscuribacterales</taxon>
        <taxon>Candidatus Obscuribacteraceae</taxon>
        <taxon>Candidatus Obscuribacter</taxon>
    </lineage>
</organism>
<evidence type="ECO:0000256" key="1">
    <source>
        <dbReference type="SAM" id="MobiDB-lite"/>
    </source>
</evidence>
<feature type="compositionally biased region" description="Basic and acidic residues" evidence="1">
    <location>
        <begin position="155"/>
        <end position="173"/>
    </location>
</feature>
<dbReference type="AlphaFoldDB" id="A0A8J7P7G0"/>
<dbReference type="Pfam" id="PF18934">
    <property type="entry name" value="DUF5682"/>
    <property type="match status" value="1"/>
</dbReference>
<dbReference type="InterPro" id="IPR043737">
    <property type="entry name" value="DUF5682"/>
</dbReference>
<feature type="compositionally biased region" description="Acidic residues" evidence="1">
    <location>
        <begin position="143"/>
        <end position="154"/>
    </location>
</feature>